<gene>
    <name evidence="1" type="ORF">F0P93_08335</name>
</gene>
<keyword evidence="1" id="KW-0540">Nuclease</keyword>
<comment type="caution">
    <text evidence="1">The sequence shown here is derived from an EMBL/GenBank/DDBJ whole genome shotgun (WGS) entry which is preliminary data.</text>
</comment>
<sequence length="423" mass="48503">MTLSITEYGIIRRIRDFPDRPNSLTELYLADTTFEALKNFVTENEADAVMTFFLQRGRECIRVKNYVGLLETRDGTQLEILPKTTSEEPDAARAALLRMLLHLRNSPFRSVESVRLGISRLPLWEVFIAMFLDEVTPLLTRGLQKSYVSQTTNQRFLKGKLELAEQIRQNRYHAERMVSTFDEQTTNLPPNRLLKSALEFVQTRARTVLNQSRIRQLLFAMDDIPPSDRIAEDLRTITAGNRLFIHYQPALRWAEALLSGRALGLTAGKHLNLALLFPMERVFEDYVAAGFKRYVTTGDLVVQEASQHLIDNHSGLRKFKLRPDLILRQNGVTTVLDTKWKRIDATNSAGNYGIDQADLYQVYAYGKKYGASGLVLIYPATMLFQKPLELFGYDEFLHLRVVPFDVNVPLEEAVSVTMMNYER</sequence>
<dbReference type="EMBL" id="VTWS01000002">
    <property type="protein sequence ID" value="KAA9354605.1"/>
    <property type="molecule type" value="Genomic_DNA"/>
</dbReference>
<dbReference type="Pfam" id="PF10117">
    <property type="entry name" value="McrBC"/>
    <property type="match status" value="1"/>
</dbReference>
<evidence type="ECO:0000313" key="2">
    <source>
        <dbReference type="Proteomes" id="UP000326344"/>
    </source>
</evidence>
<dbReference type="PANTHER" id="PTHR38733">
    <property type="entry name" value="PROTEIN MCRC"/>
    <property type="match status" value="1"/>
</dbReference>
<dbReference type="InterPro" id="IPR019292">
    <property type="entry name" value="McrC"/>
</dbReference>
<reference evidence="1 2" key="1">
    <citation type="submission" date="2019-09" db="EMBL/GenBank/DDBJ databases">
        <title>Genome Sequence of Larkinella sp MA1.</title>
        <authorList>
            <person name="Srinivasan S."/>
        </authorList>
    </citation>
    <scope>NUCLEOTIDE SEQUENCE [LARGE SCALE GENOMIC DNA]</scope>
    <source>
        <strain evidence="1 2">MA1</strain>
    </source>
</reference>
<dbReference type="AlphaFoldDB" id="A0A5N1JGU9"/>
<dbReference type="Proteomes" id="UP000326344">
    <property type="component" value="Unassembled WGS sequence"/>
</dbReference>
<name>A0A5N1JGU9_9BACT</name>
<keyword evidence="1" id="KW-0255">Endonuclease</keyword>
<protein>
    <submittedName>
        <fullName evidence="1">Restriction endonuclease</fullName>
    </submittedName>
</protein>
<accession>A0A5N1JGU9</accession>
<organism evidence="1 2">
    <name type="scientific">Larkinella humicola</name>
    <dbReference type="NCBI Taxonomy" id="2607654"/>
    <lineage>
        <taxon>Bacteria</taxon>
        <taxon>Pseudomonadati</taxon>
        <taxon>Bacteroidota</taxon>
        <taxon>Cytophagia</taxon>
        <taxon>Cytophagales</taxon>
        <taxon>Spirosomataceae</taxon>
        <taxon>Larkinella</taxon>
    </lineage>
</organism>
<dbReference type="RefSeq" id="WP_150875931.1">
    <property type="nucleotide sequence ID" value="NZ_VTWS01000002.1"/>
</dbReference>
<dbReference type="GO" id="GO:0004519">
    <property type="term" value="F:endonuclease activity"/>
    <property type="evidence" value="ECO:0007669"/>
    <property type="project" value="UniProtKB-KW"/>
</dbReference>
<keyword evidence="2" id="KW-1185">Reference proteome</keyword>
<keyword evidence="1" id="KW-0378">Hydrolase</keyword>
<evidence type="ECO:0000313" key="1">
    <source>
        <dbReference type="EMBL" id="KAA9354605.1"/>
    </source>
</evidence>
<proteinExistence type="predicted"/>
<dbReference type="PANTHER" id="PTHR38733:SF1">
    <property type="entry name" value="TYPE IV METHYL-DIRECTED RESTRICTION ENZYME ECOKMCRBC"/>
    <property type="match status" value="1"/>
</dbReference>